<gene>
    <name evidence="14" type="ORF">OSTLU_28283</name>
</gene>
<dbReference type="Proteomes" id="UP000001568">
    <property type="component" value="Chromosome 17"/>
</dbReference>
<keyword evidence="6 12" id="KW-1133">Transmembrane helix</keyword>
<keyword evidence="15" id="KW-1185">Reference proteome</keyword>
<feature type="transmembrane region" description="Helical" evidence="12">
    <location>
        <begin position="67"/>
        <end position="90"/>
    </location>
</feature>
<feature type="compositionally biased region" description="Basic and acidic residues" evidence="11">
    <location>
        <begin position="1693"/>
        <end position="1703"/>
    </location>
</feature>
<dbReference type="GO" id="GO:0005509">
    <property type="term" value="F:calcium ion binding"/>
    <property type="evidence" value="ECO:0007669"/>
    <property type="project" value="InterPro"/>
</dbReference>
<evidence type="ECO:0000256" key="2">
    <source>
        <dbReference type="ARBA" id="ARBA00022448"/>
    </source>
</evidence>
<dbReference type="OrthoDB" id="416585at2759"/>
<proteinExistence type="predicted"/>
<feature type="transmembrane region" description="Helical" evidence="12">
    <location>
        <begin position="1201"/>
        <end position="1217"/>
    </location>
</feature>
<dbReference type="EMBL" id="CP000597">
    <property type="protein sequence ID" value="ABP00531.1"/>
    <property type="molecule type" value="Genomic_DNA"/>
</dbReference>
<dbReference type="GeneID" id="5006167"/>
<dbReference type="InterPro" id="IPR043203">
    <property type="entry name" value="VGCC_Ca_Na"/>
</dbReference>
<evidence type="ECO:0000313" key="15">
    <source>
        <dbReference type="Proteomes" id="UP000001568"/>
    </source>
</evidence>
<feature type="transmembrane region" description="Helical" evidence="12">
    <location>
        <begin position="1313"/>
        <end position="1340"/>
    </location>
</feature>
<feature type="compositionally biased region" description="Polar residues" evidence="11">
    <location>
        <begin position="1620"/>
        <end position="1631"/>
    </location>
</feature>
<feature type="transmembrane region" description="Helical" evidence="12">
    <location>
        <begin position="111"/>
        <end position="135"/>
    </location>
</feature>
<evidence type="ECO:0000256" key="1">
    <source>
        <dbReference type="ARBA" id="ARBA00004141"/>
    </source>
</evidence>
<feature type="domain" description="Ion transport" evidence="13">
    <location>
        <begin position="1201"/>
        <end position="1446"/>
    </location>
</feature>
<comment type="subcellular location">
    <subcellularLocation>
        <location evidence="1">Membrane</location>
        <topology evidence="1">Multi-pass membrane protein</topology>
    </subcellularLocation>
</comment>
<feature type="transmembrane region" description="Helical" evidence="12">
    <location>
        <begin position="880"/>
        <end position="898"/>
    </location>
</feature>
<evidence type="ECO:0000256" key="10">
    <source>
        <dbReference type="ARBA" id="ARBA00023303"/>
    </source>
</evidence>
<keyword evidence="3 12" id="KW-0812">Transmembrane</keyword>
<dbReference type="HOGENOM" id="CLU_239655_0_0_1"/>
<protein>
    <submittedName>
        <fullName evidence="14">VIC family transporter: calcium ion channel</fullName>
    </submittedName>
</protein>
<feature type="transmembrane region" description="Helical" evidence="12">
    <location>
        <begin position="1262"/>
        <end position="1279"/>
    </location>
</feature>
<dbReference type="PANTHER" id="PTHR10037">
    <property type="entry name" value="VOLTAGE-GATED CATION CHANNEL CALCIUM AND SODIUM"/>
    <property type="match status" value="1"/>
</dbReference>
<evidence type="ECO:0000256" key="3">
    <source>
        <dbReference type="ARBA" id="ARBA00022692"/>
    </source>
</evidence>
<feature type="compositionally biased region" description="Basic and acidic residues" evidence="11">
    <location>
        <begin position="1609"/>
        <end position="1619"/>
    </location>
</feature>
<dbReference type="Gramene" id="ABP00531">
    <property type="protein sequence ID" value="ABP00531"/>
    <property type="gene ID" value="OSTLU_28283"/>
</dbReference>
<organism evidence="14 15">
    <name type="scientific">Ostreococcus lucimarinus (strain CCE9901)</name>
    <dbReference type="NCBI Taxonomy" id="436017"/>
    <lineage>
        <taxon>Eukaryota</taxon>
        <taxon>Viridiplantae</taxon>
        <taxon>Chlorophyta</taxon>
        <taxon>Mamiellophyceae</taxon>
        <taxon>Mamiellales</taxon>
        <taxon>Bathycoccaceae</taxon>
        <taxon>Ostreococcus</taxon>
    </lineage>
</organism>
<feature type="transmembrane region" description="Helical" evidence="12">
    <location>
        <begin position="264"/>
        <end position="289"/>
    </location>
</feature>
<keyword evidence="5" id="KW-0851">Voltage-gated channel</keyword>
<feature type="transmembrane region" description="Helical" evidence="12">
    <location>
        <begin position="1229"/>
        <end position="1250"/>
    </location>
</feature>
<feature type="transmembrane region" description="Helical" evidence="12">
    <location>
        <begin position="478"/>
        <end position="507"/>
    </location>
</feature>
<feature type="region of interest" description="Disordered" evidence="11">
    <location>
        <begin position="1693"/>
        <end position="1730"/>
    </location>
</feature>
<dbReference type="RefSeq" id="XP_001422214.1">
    <property type="nucleotide sequence ID" value="XM_001422177.1"/>
</dbReference>
<keyword evidence="10" id="KW-0407">Ion channel</keyword>
<evidence type="ECO:0000256" key="7">
    <source>
        <dbReference type="ARBA" id="ARBA00023065"/>
    </source>
</evidence>
<feature type="domain" description="Ion transport" evidence="13">
    <location>
        <begin position="3"/>
        <end position="294"/>
    </location>
</feature>
<dbReference type="InterPro" id="IPR005821">
    <property type="entry name" value="Ion_trans_dom"/>
</dbReference>
<dbReference type="OMA" id="EWHITML"/>
<dbReference type="eggNOG" id="KOG2301">
    <property type="taxonomic scope" value="Eukaryota"/>
</dbReference>
<feature type="transmembrane region" description="Helical" evidence="12">
    <location>
        <begin position="919"/>
        <end position="939"/>
    </location>
</feature>
<reference evidence="14 15" key="1">
    <citation type="journal article" date="2007" name="Proc. Natl. Acad. Sci. U.S.A.">
        <title>The tiny eukaryote Ostreococcus provides genomic insights into the paradox of plankton speciation.</title>
        <authorList>
            <person name="Palenik B."/>
            <person name="Grimwood J."/>
            <person name="Aerts A."/>
            <person name="Rouze P."/>
            <person name="Salamov A."/>
            <person name="Putnam N."/>
            <person name="Dupont C."/>
            <person name="Jorgensen R."/>
            <person name="Derelle E."/>
            <person name="Rombauts S."/>
            <person name="Zhou K."/>
            <person name="Otillar R."/>
            <person name="Merchant S.S."/>
            <person name="Podell S."/>
            <person name="Gaasterland T."/>
            <person name="Napoli C."/>
            <person name="Gendler K."/>
            <person name="Manuell A."/>
            <person name="Tai V."/>
            <person name="Vallon O."/>
            <person name="Piganeau G."/>
            <person name="Jancek S."/>
            <person name="Heijde M."/>
            <person name="Jabbari K."/>
            <person name="Bowler C."/>
            <person name="Lohr M."/>
            <person name="Robbens S."/>
            <person name="Werner G."/>
            <person name="Dubchak I."/>
            <person name="Pazour G.J."/>
            <person name="Ren Q."/>
            <person name="Paulsen I."/>
            <person name="Delwiche C."/>
            <person name="Schmutz J."/>
            <person name="Rokhsar D."/>
            <person name="Van de Peer Y."/>
            <person name="Moreau H."/>
            <person name="Grigoriev I.V."/>
        </authorList>
    </citation>
    <scope>NUCLEOTIDE SEQUENCE [LARGE SCALE GENOMIC DNA]</scope>
    <source>
        <strain evidence="14 15">CCE9901</strain>
    </source>
</reference>
<evidence type="ECO:0000259" key="13">
    <source>
        <dbReference type="Pfam" id="PF00520"/>
    </source>
</evidence>
<dbReference type="Gene3D" id="1.20.120.350">
    <property type="entry name" value="Voltage-gated potassium channels. Chain C"/>
    <property type="match status" value="4"/>
</dbReference>
<evidence type="ECO:0000256" key="9">
    <source>
        <dbReference type="ARBA" id="ARBA00023180"/>
    </source>
</evidence>
<evidence type="ECO:0000313" key="14">
    <source>
        <dbReference type="EMBL" id="ABP00531.1"/>
    </source>
</evidence>
<feature type="region of interest" description="Disordered" evidence="11">
    <location>
        <begin position="1538"/>
        <end position="1583"/>
    </location>
</feature>
<dbReference type="GO" id="GO:0001518">
    <property type="term" value="C:voltage-gated sodium channel complex"/>
    <property type="evidence" value="ECO:0007669"/>
    <property type="project" value="TreeGrafter"/>
</dbReference>
<dbReference type="InterPro" id="IPR027359">
    <property type="entry name" value="Volt_channel_dom_sf"/>
</dbReference>
<dbReference type="PRINTS" id="PR01433">
    <property type="entry name" value="POLYCYSTIN2"/>
</dbReference>
<evidence type="ECO:0000256" key="12">
    <source>
        <dbReference type="SAM" id="Phobius"/>
    </source>
</evidence>
<dbReference type="Gene3D" id="1.10.287.70">
    <property type="match status" value="4"/>
</dbReference>
<keyword evidence="4" id="KW-0677">Repeat</keyword>
<feature type="transmembrane region" description="Helical" evidence="12">
    <location>
        <begin position="1112"/>
        <end position="1136"/>
    </location>
</feature>
<dbReference type="PANTHER" id="PTHR10037:SF62">
    <property type="entry name" value="SODIUM CHANNEL PROTEIN 60E"/>
    <property type="match status" value="1"/>
</dbReference>
<sequence length="1742" mass="192499">MCVVGSSAIVAVVKPARDGAAEATAATAANYVVAGVFAAEALVKSVALGFALGEGAYLTTNWHRFDFTLVVLSLMLMPIGGSQVVTVRLLRSLYAFKLFAKYRSARLAMKTIARALPLLGDVLLFLLWFLIFFAVSGVTMFGGRMTGRWYGTPPDQATNASYVFPVGTGSETCANLVGAWMGALALGAEGTYPNEYDSTCNYKEWNTNRSATEWCCDSGIEPYDGFLSFANAGRSSIVALNGMTIDGWNELLNPTAYAVGYPAAFLWFIVVVLMGGFFMMELFTSVICATLTQMGIRDEDEAPEDSSQAKTEKVLESLDDETALSRGESDGRGNNFHKNGERFFRLFVSDATRQMCWKIAEDRRFDASITVVIIFNTILMMSQHHAASSGFVKASEILEYVFLGCFAVEMAIKHIGYGFRGYWSSKQNVVDGLIVFTGVISTAVTSQGVSASFIRLLRIGRALRTFRVIRNNREFRKIISSAYLGFQDMWPFLIVWLLFQVIFAIYGFQLFTGLGALDDERLTFRNFLRSALTLFVVATGEDSFVVAWNTMVASGNDVVVLYTIAWIFLSTVILSLVLGILIDSCSLVDIEEEQRAQDELEDGRLRSAIERAGDIVLDPNRKAKRVLQNMTFAANAFRSTLRKHARSKRGDSIKDRGDTSFKFNLLDAARKQECAEQAIQSQAKKSLKTADGSTPTAISSVLAALKPPDHGGKLAQVKKDRLRKQTVEDVAACRIFLDSIGFKLKTPAQVLTISEHALKEAQLRLTPKFVEYQDYQDKAFGVTSSIKSSIRHSMTKRFAAQNNRLSIEDKSKEDEHVVFDAHGPWAATITRSISSRVKKQSSEIPGVIVTKDGDFIPLYDDTIPVERYKYLVHKIVSHNLFENAILCMIIAGSVLLATETKTWPVAGSHTAKVYTAVDITFTTLFGAEMVLKLFAYGLYERPTAYLKNSFNILDGVVVFTSIISLTAADDGSGSVRALRLLRIMRPLRSIRRFPGLRLVVNTVLSAIPAVSYVCFIGLVSMSIFALLGMELFMGKFWSCRVVNDASSYTTQATCEAAGGKWRNAKFNFDNFGAALLSTFLLHAGDDWQEIMWVAMDTTGVGTGLKTDNNQAAALYFVLTVAIGNFFWLNLLVTALVDNFNKMASQDKLTFVTPAQRRWQQAILRASTQDSEAWRRIVPPPGKSLWSRARLLAHHISKPKKFAYFILVVVCANLIELLTQTANMSSSAEYAHFCMSIAFTAVYSLEMMLLLMAQGRTRYFRNYWNWLDAFVVVVSIVQAIGQSLNAGGVMNYLQLVRLLRLLKLVKAHSGLRSLFNTFIMSLPGVGNVAALSSLAIFSYAIMGVSLFGDETGPFEGGVLSKYSNFQRFTTACSSLIGVYTGGWVGTFGEVYQTEACLRTEAPFMLESSIDCSYNAAAVPYFISFVIISIFLLGNLFVAIILERFSVSADDEGLYDTEEVVEIIKHTIQLRRLAIRIKKKVVRSREPGGALFDASTKARSVIERFTHSAQEERAVVKGHRGGSVARDHVATLAAFETNGEQGNVVPGRNQSILDLAPETDVTAEREVRPEPEPELELEPPEPLRGAAFFGENRFESRRAYASSTDADSDDDHYAFEMKDPSSGRQPGLNTPNDGLSEREPSELAYSMGESYDAEESASDEDRFAQSSFSPESYRFNASGEEATRVHYARHSDYLYDFRDADDSPERRRKASSLLGSETSDDGATGGQTSDAVSDGEFAKLSFRL</sequence>
<dbReference type="KEGG" id="olu:OSTLU_28283"/>
<feature type="domain" description="Ion transport" evidence="13">
    <location>
        <begin position="878"/>
        <end position="1145"/>
    </location>
</feature>
<evidence type="ECO:0000256" key="6">
    <source>
        <dbReference type="ARBA" id="ARBA00022989"/>
    </source>
</evidence>
<name>A4S9Q8_OSTLU</name>
<feature type="transmembrane region" description="Helical" evidence="12">
    <location>
        <begin position="998"/>
        <end position="1027"/>
    </location>
</feature>
<dbReference type="GO" id="GO:0005248">
    <property type="term" value="F:voltage-gated sodium channel activity"/>
    <property type="evidence" value="ECO:0007669"/>
    <property type="project" value="TreeGrafter"/>
</dbReference>
<feature type="transmembrane region" description="Helical" evidence="12">
    <location>
        <begin position="527"/>
        <end position="547"/>
    </location>
</feature>
<keyword evidence="9" id="KW-0325">Glycoprotein</keyword>
<evidence type="ECO:0000256" key="4">
    <source>
        <dbReference type="ARBA" id="ARBA00022737"/>
    </source>
</evidence>
<evidence type="ECO:0000256" key="8">
    <source>
        <dbReference type="ARBA" id="ARBA00023136"/>
    </source>
</evidence>
<dbReference type="FunFam" id="1.20.120.350:FF:000009">
    <property type="entry name" value="Voltage-dependent T-type calcium channel subunit alpha"/>
    <property type="match status" value="1"/>
</dbReference>
<feature type="compositionally biased region" description="Basic and acidic residues" evidence="11">
    <location>
        <begin position="1560"/>
        <end position="1569"/>
    </location>
</feature>
<dbReference type="Pfam" id="PF00520">
    <property type="entry name" value="Ion_trans"/>
    <property type="match status" value="4"/>
</dbReference>
<keyword evidence="8 12" id="KW-0472">Membrane</keyword>
<feature type="transmembrane region" description="Helical" evidence="12">
    <location>
        <begin position="559"/>
        <end position="582"/>
    </location>
</feature>
<feature type="domain" description="Ion transport" evidence="13">
    <location>
        <begin position="363"/>
        <end position="586"/>
    </location>
</feature>
<evidence type="ECO:0000256" key="11">
    <source>
        <dbReference type="SAM" id="MobiDB-lite"/>
    </source>
</evidence>
<feature type="transmembrane region" description="Helical" evidence="12">
    <location>
        <begin position="433"/>
        <end position="457"/>
    </location>
</feature>
<dbReference type="STRING" id="436017.A4S9Q8"/>
<feature type="region of interest" description="Disordered" evidence="11">
    <location>
        <begin position="1597"/>
        <end position="1679"/>
    </location>
</feature>
<evidence type="ECO:0000256" key="5">
    <source>
        <dbReference type="ARBA" id="ARBA00022882"/>
    </source>
</evidence>
<dbReference type="InterPro" id="IPR003915">
    <property type="entry name" value="PKD_2"/>
</dbReference>
<dbReference type="SUPFAM" id="SSF81324">
    <property type="entry name" value="Voltage-gated potassium channels"/>
    <property type="match status" value="4"/>
</dbReference>
<feature type="transmembrane region" description="Helical" evidence="12">
    <location>
        <begin position="365"/>
        <end position="382"/>
    </location>
</feature>
<feature type="transmembrane region" description="Helical" evidence="12">
    <location>
        <begin position="1419"/>
        <end position="1440"/>
    </location>
</feature>
<keyword evidence="7" id="KW-0406">Ion transport</keyword>
<dbReference type="FunFam" id="1.10.287.70:FF:000117">
    <property type="entry name" value="Voltage-gated Ca2+ channel, alpha subunit"/>
    <property type="match status" value="1"/>
</dbReference>
<accession>A4S9Q8</accession>
<keyword evidence="2" id="KW-0813">Transport</keyword>